<protein>
    <submittedName>
        <fullName evidence="2">Uncharacterized protein</fullName>
    </submittedName>
</protein>
<sequence length="69" mass="7728">MIDRKVIDMKTSERKNKSDRPKGLNPAPLEFASLEEPVMIASSYRRAIDVTFAGEVVGFGCNIRVQTDK</sequence>
<reference evidence="2 3" key="1">
    <citation type="submission" date="2014-06" db="EMBL/GenBank/DDBJ databases">
        <title>Whole Genome Sequences of Three Symbiotic Endozoicomonas Bacteria.</title>
        <authorList>
            <person name="Neave M.J."/>
            <person name="Apprill A."/>
            <person name="Voolstra C.R."/>
        </authorList>
    </citation>
    <scope>NUCLEOTIDE SEQUENCE [LARGE SCALE GENOMIC DNA]</scope>
    <source>
        <strain evidence="2 3">DSM 25634</strain>
    </source>
</reference>
<name>A0A081NMN9_9GAMM</name>
<evidence type="ECO:0000313" key="3">
    <source>
        <dbReference type="Proteomes" id="UP000028073"/>
    </source>
</evidence>
<feature type="compositionally biased region" description="Basic and acidic residues" evidence="1">
    <location>
        <begin position="1"/>
        <end position="22"/>
    </location>
</feature>
<feature type="region of interest" description="Disordered" evidence="1">
    <location>
        <begin position="1"/>
        <end position="28"/>
    </location>
</feature>
<dbReference type="EMBL" id="JOKH01000001">
    <property type="protein sequence ID" value="KEQ19712.1"/>
    <property type="molecule type" value="Genomic_DNA"/>
</dbReference>
<dbReference type="Proteomes" id="UP000028073">
    <property type="component" value="Unassembled WGS sequence"/>
</dbReference>
<dbReference type="AlphaFoldDB" id="A0A081NMN9"/>
<evidence type="ECO:0000256" key="1">
    <source>
        <dbReference type="SAM" id="MobiDB-lite"/>
    </source>
</evidence>
<evidence type="ECO:0000313" key="2">
    <source>
        <dbReference type="EMBL" id="KEQ19712.1"/>
    </source>
</evidence>
<comment type="caution">
    <text evidence="2">The sequence shown here is derived from an EMBL/GenBank/DDBJ whole genome shotgun (WGS) entry which is preliminary data.</text>
</comment>
<keyword evidence="3" id="KW-1185">Reference proteome</keyword>
<organism evidence="2 3">
    <name type="scientific">Endozoicomonas numazuensis</name>
    <dbReference type="NCBI Taxonomy" id="1137799"/>
    <lineage>
        <taxon>Bacteria</taxon>
        <taxon>Pseudomonadati</taxon>
        <taxon>Pseudomonadota</taxon>
        <taxon>Gammaproteobacteria</taxon>
        <taxon>Oceanospirillales</taxon>
        <taxon>Endozoicomonadaceae</taxon>
        <taxon>Endozoicomonas</taxon>
    </lineage>
</organism>
<proteinExistence type="predicted"/>
<gene>
    <name evidence="2" type="ORF">GZ78_07495</name>
</gene>
<accession>A0A081NMN9</accession>